<evidence type="ECO:0000256" key="2">
    <source>
        <dbReference type="ARBA" id="ARBA00022670"/>
    </source>
</evidence>
<dbReference type="Gene3D" id="3.40.50.880">
    <property type="match status" value="1"/>
</dbReference>
<dbReference type="EMBL" id="CP120682">
    <property type="protein sequence ID" value="WKN39691.1"/>
    <property type="molecule type" value="Genomic_DNA"/>
</dbReference>
<keyword evidence="2" id="KW-0645">Protease</keyword>
<sequence length="284" mass="30916">MNLHPCFITVILLSVITSIGYAQNGPTTGPENGSLVVVGGGKVGETIWKRFIDLAGGPDVPMVVIPTAGGGSEYGQDAGGASALREAGATNVTVLHTTDPEEANSDKFIHPLQDARAVWFSGGRQWRLVDAYANTKTEAMFWQVLERGGVIGGSSAGATIQGSYLARGDTKNNQIMMGDHEEGFGFIKNIAIDQHVLARNRQFDLFDILKNRPELLGVGIDESTAMVVQGDEFEVLGASYVLVYDNTFWSREGSDLKHLPASDKLFYMLREGDRYNMKKREIIE</sequence>
<dbReference type="InterPro" id="IPR005320">
    <property type="entry name" value="Peptidase_S51"/>
</dbReference>
<dbReference type="AlphaFoldDB" id="A0AA49GUH0"/>
<keyword evidence="4" id="KW-0720">Serine protease</keyword>
<evidence type="ECO:0000256" key="1">
    <source>
        <dbReference type="ARBA" id="ARBA00006534"/>
    </source>
</evidence>
<evidence type="ECO:0000256" key="5">
    <source>
        <dbReference type="SAM" id="SignalP"/>
    </source>
</evidence>
<evidence type="ECO:0000256" key="4">
    <source>
        <dbReference type="ARBA" id="ARBA00022825"/>
    </source>
</evidence>
<dbReference type="SUPFAM" id="SSF52317">
    <property type="entry name" value="Class I glutamine amidotransferase-like"/>
    <property type="match status" value="1"/>
</dbReference>
<evidence type="ECO:0000256" key="3">
    <source>
        <dbReference type="ARBA" id="ARBA00022801"/>
    </source>
</evidence>
<feature type="signal peptide" evidence="5">
    <location>
        <begin position="1"/>
        <end position="22"/>
    </location>
</feature>
<feature type="chain" id="PRO_5041320981" evidence="5">
    <location>
        <begin position="23"/>
        <end position="284"/>
    </location>
</feature>
<name>A0AA49GUH0_9BACT</name>
<reference evidence="6" key="1">
    <citation type="journal article" date="2023" name="Comput. Struct. Biotechnol. J.">
        <title>Discovery of a novel marine Bacteroidetes with a rich repertoire of carbohydrate-active enzymes.</title>
        <authorList>
            <person name="Chen B."/>
            <person name="Liu G."/>
            <person name="Chen Q."/>
            <person name="Wang H."/>
            <person name="Liu L."/>
            <person name="Tang K."/>
        </authorList>
    </citation>
    <scope>NUCLEOTIDE SEQUENCE</scope>
    <source>
        <strain evidence="6">TK19036</strain>
    </source>
</reference>
<comment type="similarity">
    <text evidence="1">Belongs to the peptidase S51 family.</text>
</comment>
<dbReference type="InterPro" id="IPR029062">
    <property type="entry name" value="Class_I_gatase-like"/>
</dbReference>
<gene>
    <name evidence="6" type="ORF">K4G66_13420</name>
</gene>
<evidence type="ECO:0000313" key="6">
    <source>
        <dbReference type="EMBL" id="WKN39691.1"/>
    </source>
</evidence>
<dbReference type="GO" id="GO:0006508">
    <property type="term" value="P:proteolysis"/>
    <property type="evidence" value="ECO:0007669"/>
    <property type="project" value="UniProtKB-KW"/>
</dbReference>
<dbReference type="PANTHER" id="PTHR36175">
    <property type="entry name" value="CYANOPHYCINASE"/>
    <property type="match status" value="1"/>
</dbReference>
<dbReference type="PANTHER" id="PTHR36175:SF1">
    <property type="entry name" value="CYANOPHYCINASE"/>
    <property type="match status" value="1"/>
</dbReference>
<proteinExistence type="inferred from homology"/>
<protein>
    <submittedName>
        <fullName evidence="6">Cyanophycinase</fullName>
    </submittedName>
</protein>
<dbReference type="GO" id="GO:0008236">
    <property type="term" value="F:serine-type peptidase activity"/>
    <property type="evidence" value="ECO:0007669"/>
    <property type="project" value="UniProtKB-KW"/>
</dbReference>
<dbReference type="Pfam" id="PF03575">
    <property type="entry name" value="Peptidase_S51"/>
    <property type="match status" value="1"/>
</dbReference>
<keyword evidence="5" id="KW-0732">Signal</keyword>
<accession>A0AA49GUH0</accession>
<organism evidence="6">
    <name type="scientific">Roseihalotalea indica</name>
    <dbReference type="NCBI Taxonomy" id="2867963"/>
    <lineage>
        <taxon>Bacteria</taxon>
        <taxon>Pseudomonadati</taxon>
        <taxon>Bacteroidota</taxon>
        <taxon>Cytophagia</taxon>
        <taxon>Cytophagales</taxon>
        <taxon>Catalimonadaceae</taxon>
        <taxon>Roseihalotalea</taxon>
    </lineage>
</organism>
<reference evidence="6" key="2">
    <citation type="journal article" date="2024" name="Antonie Van Leeuwenhoek">
        <title>Roseihalotalea indica gen. nov., sp. nov., a halophilic Bacteroidetes from mesopelagic Southwest Indian Ocean with higher carbohydrate metabolic potential.</title>
        <authorList>
            <person name="Chen B."/>
            <person name="Zhang M."/>
            <person name="Lin D."/>
            <person name="Ye J."/>
            <person name="Tang K."/>
        </authorList>
    </citation>
    <scope>NUCLEOTIDE SEQUENCE</scope>
    <source>
        <strain evidence="6">TK19036</strain>
    </source>
</reference>
<keyword evidence="3" id="KW-0378">Hydrolase</keyword>
<dbReference type="CDD" id="cd03145">
    <property type="entry name" value="GAT1_cyanophycinase"/>
    <property type="match status" value="1"/>
</dbReference>